<gene>
    <name evidence="2" type="ORF">HMF8227_02858</name>
</gene>
<evidence type="ECO:0000313" key="2">
    <source>
        <dbReference type="EMBL" id="AWL13307.1"/>
    </source>
</evidence>
<protein>
    <recommendedName>
        <fullName evidence="4">DUF3016 domain-containing protein</fullName>
    </recommendedName>
</protein>
<sequence length="180" mass="21082">MNNRLLLSSLIAASITLSGAAFAQAKTEINWVKPEDFTDIRPANESRKRFRERVMKQLEDYMTETLAAHLPEGYHWSMTITDLDLAGQVWPGHFVGLDTSSDVRMIKRIDIPRMDFDYQLKDAEGKVVMEEQGVELKDMSFQDRVNPLFDSDNFKYEKNMLRRWFNKTFAEHLKDDVRTR</sequence>
<dbReference type="RefSeq" id="WP_109340812.1">
    <property type="nucleotide sequence ID" value="NZ_CP029347.1"/>
</dbReference>
<keyword evidence="1" id="KW-0732">Signal</keyword>
<keyword evidence="3" id="KW-1185">Reference proteome</keyword>
<dbReference type="Pfam" id="PF11454">
    <property type="entry name" value="DUF3016"/>
    <property type="match status" value="1"/>
</dbReference>
<dbReference type="OrthoDB" id="195620at2"/>
<dbReference type="InterPro" id="IPR021557">
    <property type="entry name" value="DUF3016"/>
</dbReference>
<evidence type="ECO:0000256" key="1">
    <source>
        <dbReference type="SAM" id="SignalP"/>
    </source>
</evidence>
<dbReference type="Proteomes" id="UP000245728">
    <property type="component" value="Chromosome"/>
</dbReference>
<feature type="chain" id="PRO_5015695112" description="DUF3016 domain-containing protein" evidence="1">
    <location>
        <begin position="24"/>
        <end position="180"/>
    </location>
</feature>
<evidence type="ECO:0000313" key="3">
    <source>
        <dbReference type="Proteomes" id="UP000245728"/>
    </source>
</evidence>
<name>A0A2S2E8Q0_9ALTE</name>
<evidence type="ECO:0008006" key="4">
    <source>
        <dbReference type="Google" id="ProtNLM"/>
    </source>
</evidence>
<dbReference type="KEGG" id="salh:HMF8227_02858"/>
<dbReference type="AlphaFoldDB" id="A0A2S2E8Q0"/>
<organism evidence="2 3">
    <name type="scientific">Saliniradius amylolyticus</name>
    <dbReference type="NCBI Taxonomy" id="2183582"/>
    <lineage>
        <taxon>Bacteria</taxon>
        <taxon>Pseudomonadati</taxon>
        <taxon>Pseudomonadota</taxon>
        <taxon>Gammaproteobacteria</taxon>
        <taxon>Alteromonadales</taxon>
        <taxon>Alteromonadaceae</taxon>
        <taxon>Saliniradius</taxon>
    </lineage>
</organism>
<feature type="signal peptide" evidence="1">
    <location>
        <begin position="1"/>
        <end position="23"/>
    </location>
</feature>
<proteinExistence type="predicted"/>
<reference evidence="2 3" key="1">
    <citation type="submission" date="2018-05" db="EMBL/GenBank/DDBJ databases">
        <title>Salinimonas sp. HMF8227 Genome sequencing and assembly.</title>
        <authorList>
            <person name="Kang H."/>
            <person name="Kang J."/>
            <person name="Cha I."/>
            <person name="Kim H."/>
            <person name="Joh K."/>
        </authorList>
    </citation>
    <scope>NUCLEOTIDE SEQUENCE [LARGE SCALE GENOMIC DNA]</scope>
    <source>
        <strain evidence="2 3">HMF8227</strain>
    </source>
</reference>
<dbReference type="EMBL" id="CP029347">
    <property type="protein sequence ID" value="AWL13307.1"/>
    <property type="molecule type" value="Genomic_DNA"/>
</dbReference>
<accession>A0A2S2E8Q0</accession>